<evidence type="ECO:0000256" key="1">
    <source>
        <dbReference type="SAM" id="MobiDB-lite"/>
    </source>
</evidence>
<protein>
    <submittedName>
        <fullName evidence="2">Uncharacterized protein</fullName>
    </submittedName>
</protein>
<name>A0A1B9BVV9_9PROT</name>
<dbReference type="EMBL" id="MASQ01000123">
    <property type="protein sequence ID" value="OCB01820.1"/>
    <property type="molecule type" value="Genomic_DNA"/>
</dbReference>
<evidence type="ECO:0000313" key="3">
    <source>
        <dbReference type="Proteomes" id="UP000093129"/>
    </source>
</evidence>
<feature type="compositionally biased region" description="Basic and acidic residues" evidence="1">
    <location>
        <begin position="51"/>
        <end position="60"/>
    </location>
</feature>
<feature type="region of interest" description="Disordered" evidence="1">
    <location>
        <begin position="33"/>
        <end position="60"/>
    </location>
</feature>
<dbReference type="Proteomes" id="UP000093129">
    <property type="component" value="Unassembled WGS sequence"/>
</dbReference>
<proteinExistence type="predicted"/>
<accession>A0A1B9BVV9</accession>
<evidence type="ECO:0000313" key="2">
    <source>
        <dbReference type="EMBL" id="OCB01820.1"/>
    </source>
</evidence>
<dbReference type="AlphaFoldDB" id="A0A1B9BVV9"/>
<sequence length="60" mass="6472">MFAPGAGGGKRALLYSLHCAGWEVILRTTPGIDQHPEDFFAESTARSNGGSERKPRIKEG</sequence>
<reference evidence="2 3" key="1">
    <citation type="submission" date="2016-07" db="EMBL/GenBank/DDBJ databases">
        <title>Draft genome of a psychrotolerant acidophile Acidithiobacillus ferrivorans strain YL15.</title>
        <authorList>
            <person name="Peng T."/>
            <person name="Ma L."/>
            <person name="Nan M."/>
            <person name="An N."/>
            <person name="Wang M."/>
            <person name="Qiu G."/>
            <person name="Zeng W."/>
        </authorList>
    </citation>
    <scope>NUCLEOTIDE SEQUENCE [LARGE SCALE GENOMIC DNA]</scope>
    <source>
        <strain evidence="2 3">YL15</strain>
    </source>
</reference>
<organism evidence="2 3">
    <name type="scientific">Acidithiobacillus ferrivorans</name>
    <dbReference type="NCBI Taxonomy" id="160808"/>
    <lineage>
        <taxon>Bacteria</taxon>
        <taxon>Pseudomonadati</taxon>
        <taxon>Pseudomonadota</taxon>
        <taxon>Acidithiobacillia</taxon>
        <taxon>Acidithiobacillales</taxon>
        <taxon>Acidithiobacillaceae</taxon>
        <taxon>Acidithiobacillus</taxon>
    </lineage>
</organism>
<gene>
    <name evidence="2" type="ORF">BBC27_01825</name>
</gene>
<comment type="caution">
    <text evidence="2">The sequence shown here is derived from an EMBL/GenBank/DDBJ whole genome shotgun (WGS) entry which is preliminary data.</text>
</comment>